<dbReference type="EnsemblPlants" id="TraesCS3A02G279900.1">
    <property type="protein sequence ID" value="TraesCS3A02G279900.1"/>
    <property type="gene ID" value="TraesCS3A02G279900"/>
</dbReference>
<evidence type="ECO:0000313" key="3">
    <source>
        <dbReference type="Proteomes" id="UP000019116"/>
    </source>
</evidence>
<dbReference type="OMA" id="EEMYIEQ"/>
<feature type="compositionally biased region" description="Low complexity" evidence="1">
    <location>
        <begin position="101"/>
        <end position="112"/>
    </location>
</feature>
<evidence type="ECO:0000313" key="2">
    <source>
        <dbReference type="EnsemblPlants" id="TraesCS3A02G279900.1"/>
    </source>
</evidence>
<dbReference type="AlphaFoldDB" id="A0A3B6EI95"/>
<name>A0A3B6EI95_WHEAT</name>
<reference evidence="2" key="2">
    <citation type="submission" date="2018-10" db="UniProtKB">
        <authorList>
            <consortium name="EnsemblPlants"/>
        </authorList>
    </citation>
    <scope>IDENTIFICATION</scope>
</reference>
<reference evidence="2" key="1">
    <citation type="submission" date="2018-08" db="EMBL/GenBank/DDBJ databases">
        <authorList>
            <person name="Rossello M."/>
        </authorList>
    </citation>
    <scope>NUCLEOTIDE SEQUENCE [LARGE SCALE GENOMIC DNA]</scope>
    <source>
        <strain evidence="2">cv. Chinese Spring</strain>
    </source>
</reference>
<feature type="region of interest" description="Disordered" evidence="1">
    <location>
        <begin position="71"/>
        <end position="125"/>
    </location>
</feature>
<protein>
    <submittedName>
        <fullName evidence="2">Uncharacterized protein</fullName>
    </submittedName>
</protein>
<dbReference type="Gramene" id="TraesCS3A03G0704600.1">
    <property type="protein sequence ID" value="TraesCS3A03G0704600.1.CDS"/>
    <property type="gene ID" value="TraesCS3A03G0704600"/>
</dbReference>
<dbReference type="Gramene" id="TraesCS3A02G279900.1">
    <property type="protein sequence ID" value="TraesCS3A02G279900.1"/>
    <property type="gene ID" value="TraesCS3A02G279900"/>
</dbReference>
<keyword evidence="3" id="KW-1185">Reference proteome</keyword>
<sequence length="171" mass="18372">MVKLKSITAESAAGADRFVGRGVLNRCGRECRPRGYKPVWSRETATTLTARQQQVEVEAKVQRFPGVVRRLGRGKARAGASGSRPRTGRLADAGGGDSRRGATTAGPTAGRGMLSGERHSGGLRPQRLQLLSVEMAEEMYIEKQKRPGESDTVARFDNGVVEVRVGLGVLL</sequence>
<organism evidence="2">
    <name type="scientific">Triticum aestivum</name>
    <name type="common">Wheat</name>
    <dbReference type="NCBI Taxonomy" id="4565"/>
    <lineage>
        <taxon>Eukaryota</taxon>
        <taxon>Viridiplantae</taxon>
        <taxon>Streptophyta</taxon>
        <taxon>Embryophyta</taxon>
        <taxon>Tracheophyta</taxon>
        <taxon>Spermatophyta</taxon>
        <taxon>Magnoliopsida</taxon>
        <taxon>Liliopsida</taxon>
        <taxon>Poales</taxon>
        <taxon>Poaceae</taxon>
        <taxon>BOP clade</taxon>
        <taxon>Pooideae</taxon>
        <taxon>Triticodae</taxon>
        <taxon>Triticeae</taxon>
        <taxon>Triticinae</taxon>
        <taxon>Triticum</taxon>
    </lineage>
</organism>
<evidence type="ECO:0000256" key="1">
    <source>
        <dbReference type="SAM" id="MobiDB-lite"/>
    </source>
</evidence>
<feature type="compositionally biased region" description="Low complexity" evidence="1">
    <location>
        <begin position="77"/>
        <end position="92"/>
    </location>
</feature>
<proteinExistence type="predicted"/>
<dbReference type="Gramene" id="TraesNOR3A03G01458960.1">
    <property type="protein sequence ID" value="TraesNOR3A03G01458960.1"/>
    <property type="gene ID" value="TraesNOR3A03G01458960"/>
</dbReference>
<dbReference type="Proteomes" id="UP000019116">
    <property type="component" value="Chromosome 3A"/>
</dbReference>
<accession>A0A3B6EI95</accession>